<organism evidence="2">
    <name type="scientific">Anguilla anguilla</name>
    <name type="common">European freshwater eel</name>
    <name type="synonym">Muraena anguilla</name>
    <dbReference type="NCBI Taxonomy" id="7936"/>
    <lineage>
        <taxon>Eukaryota</taxon>
        <taxon>Metazoa</taxon>
        <taxon>Chordata</taxon>
        <taxon>Craniata</taxon>
        <taxon>Vertebrata</taxon>
        <taxon>Euteleostomi</taxon>
        <taxon>Actinopterygii</taxon>
        <taxon>Neopterygii</taxon>
        <taxon>Teleostei</taxon>
        <taxon>Anguilliformes</taxon>
        <taxon>Anguillidae</taxon>
        <taxon>Anguilla</taxon>
    </lineage>
</organism>
<evidence type="ECO:0000313" key="2">
    <source>
        <dbReference type="EMBL" id="JAH29460.1"/>
    </source>
</evidence>
<feature type="compositionally biased region" description="Basic and acidic residues" evidence="1">
    <location>
        <begin position="11"/>
        <end position="26"/>
    </location>
</feature>
<protein>
    <submittedName>
        <fullName evidence="2">Uncharacterized protein</fullName>
    </submittedName>
</protein>
<evidence type="ECO:0000256" key="1">
    <source>
        <dbReference type="SAM" id="MobiDB-lite"/>
    </source>
</evidence>
<reference evidence="2" key="2">
    <citation type="journal article" date="2015" name="Fish Shellfish Immunol.">
        <title>Early steps in the European eel (Anguilla anguilla)-Vibrio vulnificus interaction in the gills: Role of the RtxA13 toxin.</title>
        <authorList>
            <person name="Callol A."/>
            <person name="Pajuelo D."/>
            <person name="Ebbesson L."/>
            <person name="Teles M."/>
            <person name="MacKenzie S."/>
            <person name="Amaro C."/>
        </authorList>
    </citation>
    <scope>NUCLEOTIDE SEQUENCE</scope>
</reference>
<proteinExistence type="predicted"/>
<sequence length="92" mass="10709">MRVSQPVLLTDPERQQGRGRGERQTEGEEEGNEKEAPLYPFPLFNYFSPSSVCIVTGSRGSWGQKKNIPSNNNLKWRREEGWKERKKWNSRG</sequence>
<accession>A0A0E9RLX5</accession>
<reference evidence="2" key="1">
    <citation type="submission" date="2014-11" db="EMBL/GenBank/DDBJ databases">
        <authorList>
            <person name="Amaro Gonzalez C."/>
        </authorList>
    </citation>
    <scope>NUCLEOTIDE SEQUENCE</scope>
</reference>
<name>A0A0E9RLX5_ANGAN</name>
<dbReference type="EMBL" id="GBXM01079117">
    <property type="protein sequence ID" value="JAH29460.1"/>
    <property type="molecule type" value="Transcribed_RNA"/>
</dbReference>
<dbReference type="AlphaFoldDB" id="A0A0E9RLX5"/>
<feature type="region of interest" description="Disordered" evidence="1">
    <location>
        <begin position="1"/>
        <end position="35"/>
    </location>
</feature>